<keyword evidence="1" id="KW-0732">Signal</keyword>
<sequence>MMFTYLPGKRGWLIIGLLATFSAQAETELPAQVTWLTFKRLGWTNPDGLSDDQLIRMTYKGRTIFNYPWTEQFFVRDGYGPLFLANKKAKTLSRVNMSTRSKTSGDLEVVYRGNKTSNCTYEITDTKVYFNANFADGKPEQPTLLLSIPEKCIDQKKMAEIKAQKREQEQKLGKWLADGFNKEHHRRYGY</sequence>
<proteinExistence type="predicted"/>
<evidence type="ECO:0000313" key="3">
    <source>
        <dbReference type="Proteomes" id="UP001059272"/>
    </source>
</evidence>
<dbReference type="AlphaFoldDB" id="A0AAE9NLB3"/>
<feature type="chain" id="PRO_5041916780" evidence="1">
    <location>
        <begin position="26"/>
        <end position="190"/>
    </location>
</feature>
<protein>
    <submittedName>
        <fullName evidence="2">Uncharacterized protein</fullName>
    </submittedName>
</protein>
<name>A0AAE9NLB3_9GAMM</name>
<dbReference type="Proteomes" id="UP001059272">
    <property type="component" value="Chromosome"/>
</dbReference>
<reference evidence="2" key="1">
    <citation type="submission" date="2021-12" db="EMBL/GenBank/DDBJ databases">
        <title>Genome sequence of novel Pectobacterium sp. causing blackleg.</title>
        <authorList>
            <person name="Wang J."/>
        </authorList>
    </citation>
    <scope>NUCLEOTIDE SEQUENCE</scope>
    <source>
        <strain evidence="2">BY21311</strain>
    </source>
</reference>
<feature type="signal peptide" evidence="1">
    <location>
        <begin position="1"/>
        <end position="25"/>
    </location>
</feature>
<dbReference type="RefSeq" id="WP_233948122.1">
    <property type="nucleotide sequence ID" value="NZ_CP090065.1"/>
</dbReference>
<dbReference type="KEGG" id="ppoo:LW347_14730"/>
<evidence type="ECO:0000313" key="2">
    <source>
        <dbReference type="EMBL" id="UVO07155.1"/>
    </source>
</evidence>
<evidence type="ECO:0000256" key="1">
    <source>
        <dbReference type="SAM" id="SignalP"/>
    </source>
</evidence>
<gene>
    <name evidence="2" type="ORF">LW347_14730</name>
</gene>
<accession>A0AAE9NLB3</accession>
<dbReference type="EMBL" id="CP090065">
    <property type="protein sequence ID" value="UVO07155.1"/>
    <property type="molecule type" value="Genomic_DNA"/>
</dbReference>
<organism evidence="2 3">
    <name type="scientific">Pectobacterium polonicum</name>
    <dbReference type="NCBI Taxonomy" id="2485124"/>
    <lineage>
        <taxon>Bacteria</taxon>
        <taxon>Pseudomonadati</taxon>
        <taxon>Pseudomonadota</taxon>
        <taxon>Gammaproteobacteria</taxon>
        <taxon>Enterobacterales</taxon>
        <taxon>Pectobacteriaceae</taxon>
        <taxon>Pectobacterium</taxon>
    </lineage>
</organism>